<reference evidence="3" key="1">
    <citation type="journal article" date="2019" name="Plant Biotechnol. J.">
        <title>Genome sequencing of the Australian wild diploid species Gossypium australe highlights disease resistance and delayed gland morphogenesis.</title>
        <authorList>
            <person name="Cai Y."/>
            <person name="Cai X."/>
            <person name="Wang Q."/>
            <person name="Wang P."/>
            <person name="Zhang Y."/>
            <person name="Cai C."/>
            <person name="Xu Y."/>
            <person name="Wang K."/>
            <person name="Zhou Z."/>
            <person name="Wang C."/>
            <person name="Geng S."/>
            <person name="Li B."/>
            <person name="Dong Q."/>
            <person name="Hou Y."/>
            <person name="Wang H."/>
            <person name="Ai P."/>
            <person name="Liu Z."/>
            <person name="Yi F."/>
            <person name="Sun M."/>
            <person name="An G."/>
            <person name="Cheng J."/>
            <person name="Zhang Y."/>
            <person name="Shi Q."/>
            <person name="Xie Y."/>
            <person name="Shi X."/>
            <person name="Chang Y."/>
            <person name="Huang F."/>
            <person name="Chen Y."/>
            <person name="Hong S."/>
            <person name="Mi L."/>
            <person name="Sun Q."/>
            <person name="Zhang L."/>
            <person name="Zhou B."/>
            <person name="Peng R."/>
            <person name="Zhang X."/>
            <person name="Liu F."/>
        </authorList>
    </citation>
    <scope>NUCLEOTIDE SEQUENCE [LARGE SCALE GENOMIC DNA]</scope>
    <source>
        <strain evidence="3">cv. PA1801</strain>
    </source>
</reference>
<dbReference type="EMBL" id="SMMG02000003">
    <property type="protein sequence ID" value="KAA3479477.1"/>
    <property type="molecule type" value="Genomic_DNA"/>
</dbReference>
<gene>
    <name evidence="2" type="ORF">EPI10_019982</name>
</gene>
<evidence type="ECO:0000313" key="3">
    <source>
        <dbReference type="Proteomes" id="UP000325315"/>
    </source>
</evidence>
<proteinExistence type="predicted"/>
<dbReference type="Proteomes" id="UP000325315">
    <property type="component" value="Unassembled WGS sequence"/>
</dbReference>
<organism evidence="2 3">
    <name type="scientific">Gossypium australe</name>
    <dbReference type="NCBI Taxonomy" id="47621"/>
    <lineage>
        <taxon>Eukaryota</taxon>
        <taxon>Viridiplantae</taxon>
        <taxon>Streptophyta</taxon>
        <taxon>Embryophyta</taxon>
        <taxon>Tracheophyta</taxon>
        <taxon>Spermatophyta</taxon>
        <taxon>Magnoliopsida</taxon>
        <taxon>eudicotyledons</taxon>
        <taxon>Gunneridae</taxon>
        <taxon>Pentapetalae</taxon>
        <taxon>rosids</taxon>
        <taxon>malvids</taxon>
        <taxon>Malvales</taxon>
        <taxon>Malvaceae</taxon>
        <taxon>Malvoideae</taxon>
        <taxon>Gossypium</taxon>
    </lineage>
</organism>
<dbReference type="AlphaFoldDB" id="A0A5B6WEA2"/>
<comment type="caution">
    <text evidence="2">The sequence shown here is derived from an EMBL/GenBank/DDBJ whole genome shotgun (WGS) entry which is preliminary data.</text>
</comment>
<feature type="chain" id="PRO_5022913125" evidence="1">
    <location>
        <begin position="19"/>
        <end position="60"/>
    </location>
</feature>
<protein>
    <submittedName>
        <fullName evidence="2">Serine/threonine-protein phosphatase 7 long form-like protein</fullName>
    </submittedName>
</protein>
<evidence type="ECO:0000256" key="1">
    <source>
        <dbReference type="SAM" id="SignalP"/>
    </source>
</evidence>
<sequence>MSWGSFVLATFYWELCQAMEPDKMSIAGCLLLLHSWAWWNHRSSYVGLPKQLEDIRSLLD</sequence>
<name>A0A5B6WEA2_9ROSI</name>
<keyword evidence="1" id="KW-0732">Signal</keyword>
<evidence type="ECO:0000313" key="2">
    <source>
        <dbReference type="EMBL" id="KAA3479477.1"/>
    </source>
</evidence>
<feature type="signal peptide" evidence="1">
    <location>
        <begin position="1"/>
        <end position="18"/>
    </location>
</feature>
<accession>A0A5B6WEA2</accession>
<keyword evidence="3" id="KW-1185">Reference proteome</keyword>